<reference evidence="3 4" key="1">
    <citation type="submission" date="2014-06" db="EMBL/GenBank/DDBJ databases">
        <title>Whole Genome Sequences of Three Symbiotic Endozoicomonas Bacteria.</title>
        <authorList>
            <person name="Neave M.J."/>
            <person name="Apprill A."/>
            <person name="Voolstra C.R."/>
        </authorList>
    </citation>
    <scope>NUCLEOTIDE SEQUENCE [LARGE SCALE GENOMIC DNA]</scope>
    <source>
        <strain evidence="3 4">DSM 25634</strain>
    </source>
</reference>
<evidence type="ECO:0000313" key="4">
    <source>
        <dbReference type="Proteomes" id="UP000028073"/>
    </source>
</evidence>
<evidence type="ECO:0000256" key="2">
    <source>
        <dbReference type="SAM" id="SignalP"/>
    </source>
</evidence>
<dbReference type="Pfam" id="PF04076">
    <property type="entry name" value="BOF"/>
    <property type="match status" value="1"/>
</dbReference>
<dbReference type="OrthoDB" id="598245at2"/>
<sequence>MNKTLTAFLAASTIALTTGNAFAEYTGPGSTPKISDVASINKNPIDDTQVELTGYLTKKIDKETYLFSDGKDSIQVEIDSEDLPHVSINEKTQVKISGEVEAGSFETTEIEVEKISII</sequence>
<keyword evidence="4" id="KW-1185">Reference proteome</keyword>
<comment type="caution">
    <text evidence="3">The sequence shown here is derived from an EMBL/GenBank/DDBJ whole genome shotgun (WGS) entry which is preliminary data.</text>
</comment>
<protein>
    <submittedName>
        <fullName evidence="3">Uncharacterized protein</fullName>
    </submittedName>
</protein>
<dbReference type="STRING" id="1137799.GZ78_25390"/>
<dbReference type="SUPFAM" id="SSF101756">
    <property type="entry name" value="Hypothetical protein YgiW"/>
    <property type="match status" value="1"/>
</dbReference>
<accession>A0A081N6A4</accession>
<dbReference type="InterPro" id="IPR005220">
    <property type="entry name" value="CarO-like"/>
</dbReference>
<name>A0A081N6A4_9GAMM</name>
<organism evidence="3 4">
    <name type="scientific">Endozoicomonas numazuensis</name>
    <dbReference type="NCBI Taxonomy" id="1137799"/>
    <lineage>
        <taxon>Bacteria</taxon>
        <taxon>Pseudomonadati</taxon>
        <taxon>Pseudomonadota</taxon>
        <taxon>Gammaproteobacteria</taxon>
        <taxon>Oceanospirillales</taxon>
        <taxon>Endozoicomonadaceae</taxon>
        <taxon>Endozoicomonas</taxon>
    </lineage>
</organism>
<proteinExistence type="predicted"/>
<dbReference type="eggNOG" id="COG3111">
    <property type="taxonomic scope" value="Bacteria"/>
</dbReference>
<dbReference type="AlphaFoldDB" id="A0A081N6A4"/>
<keyword evidence="1 2" id="KW-0732">Signal</keyword>
<dbReference type="EMBL" id="JOKH01000008">
    <property type="protein sequence ID" value="KEQ13977.1"/>
    <property type="molecule type" value="Genomic_DNA"/>
</dbReference>
<dbReference type="InterPro" id="IPR036700">
    <property type="entry name" value="BOBF_sf"/>
</dbReference>
<dbReference type="NCBIfam" id="NF033674">
    <property type="entry name" value="stress_OB_fold"/>
    <property type="match status" value="1"/>
</dbReference>
<dbReference type="Gene3D" id="2.40.50.200">
    <property type="entry name" value="Bacterial OB-fold"/>
    <property type="match status" value="1"/>
</dbReference>
<feature type="signal peptide" evidence="2">
    <location>
        <begin position="1"/>
        <end position="23"/>
    </location>
</feature>
<gene>
    <name evidence="3" type="ORF">GZ78_25390</name>
</gene>
<evidence type="ECO:0000256" key="1">
    <source>
        <dbReference type="ARBA" id="ARBA00022729"/>
    </source>
</evidence>
<dbReference type="RefSeq" id="WP_034841700.1">
    <property type="nucleotide sequence ID" value="NZ_JOKH01000008.1"/>
</dbReference>
<dbReference type="Proteomes" id="UP000028073">
    <property type="component" value="Unassembled WGS sequence"/>
</dbReference>
<feature type="chain" id="PRO_5001760562" evidence="2">
    <location>
        <begin position="24"/>
        <end position="118"/>
    </location>
</feature>
<dbReference type="PANTHER" id="PTHR36571:SF1">
    <property type="entry name" value="PROTEIN YGIW"/>
    <property type="match status" value="1"/>
</dbReference>
<evidence type="ECO:0000313" key="3">
    <source>
        <dbReference type="EMBL" id="KEQ13977.1"/>
    </source>
</evidence>
<dbReference type="PANTHER" id="PTHR36571">
    <property type="entry name" value="PROTEIN YGIW"/>
    <property type="match status" value="1"/>
</dbReference>